<dbReference type="RefSeq" id="WP_106624036.1">
    <property type="nucleotide sequence ID" value="NZ_CP032819.1"/>
</dbReference>
<evidence type="ECO:0000259" key="6">
    <source>
        <dbReference type="PROSITE" id="PS51123"/>
    </source>
</evidence>
<dbReference type="PRINTS" id="PR01021">
    <property type="entry name" value="OMPADOMAIN"/>
</dbReference>
<dbReference type="InterPro" id="IPR006664">
    <property type="entry name" value="OMP_bac"/>
</dbReference>
<evidence type="ECO:0000313" key="8">
    <source>
        <dbReference type="Proteomes" id="UP000270673"/>
    </source>
</evidence>
<evidence type="ECO:0000256" key="1">
    <source>
        <dbReference type="ARBA" id="ARBA00004442"/>
    </source>
</evidence>
<feature type="compositionally biased region" description="Basic and acidic residues" evidence="5">
    <location>
        <begin position="395"/>
        <end position="414"/>
    </location>
</feature>
<dbReference type="Gene3D" id="3.30.1330.60">
    <property type="entry name" value="OmpA-like domain"/>
    <property type="match status" value="1"/>
</dbReference>
<dbReference type="PANTHER" id="PTHR30329">
    <property type="entry name" value="STATOR ELEMENT OF FLAGELLAR MOTOR COMPLEX"/>
    <property type="match status" value="1"/>
</dbReference>
<dbReference type="GO" id="GO:0009279">
    <property type="term" value="C:cell outer membrane"/>
    <property type="evidence" value="ECO:0007669"/>
    <property type="project" value="UniProtKB-SubCell"/>
</dbReference>
<protein>
    <submittedName>
        <fullName evidence="7">OmpA family protein</fullName>
    </submittedName>
</protein>
<evidence type="ECO:0000313" key="7">
    <source>
        <dbReference type="EMBL" id="AZS31605.1"/>
    </source>
</evidence>
<organism evidence="7 8">
    <name type="scientific">Butyricimonas faecalis</name>
    <dbReference type="NCBI Taxonomy" id="2093856"/>
    <lineage>
        <taxon>Bacteria</taxon>
        <taxon>Pseudomonadati</taxon>
        <taxon>Bacteroidota</taxon>
        <taxon>Bacteroidia</taxon>
        <taxon>Bacteroidales</taxon>
        <taxon>Odoribacteraceae</taxon>
        <taxon>Butyricimonas</taxon>
    </lineage>
</organism>
<dbReference type="CDD" id="cd07185">
    <property type="entry name" value="OmpA_C-like"/>
    <property type="match status" value="1"/>
</dbReference>
<evidence type="ECO:0000256" key="2">
    <source>
        <dbReference type="ARBA" id="ARBA00023136"/>
    </source>
</evidence>
<dbReference type="Pfam" id="PF00691">
    <property type="entry name" value="OmpA"/>
    <property type="match status" value="1"/>
</dbReference>
<keyword evidence="2 4" id="KW-0472">Membrane</keyword>
<keyword evidence="8" id="KW-1185">Reference proteome</keyword>
<dbReference type="InterPro" id="IPR036737">
    <property type="entry name" value="OmpA-like_sf"/>
</dbReference>
<reference evidence="7 8" key="1">
    <citation type="submission" date="2018-10" db="EMBL/GenBank/DDBJ databases">
        <title>Butyricimonas faecalis sp. nov., isolated from human faeces and emended description of the genus Butyricimonas.</title>
        <authorList>
            <person name="Le Roy T."/>
            <person name="Van der Smissen P."/>
            <person name="Paquot A."/>
            <person name="Delzenne N."/>
            <person name="Muccioli G."/>
            <person name="Collet J.-F."/>
            <person name="Cani P.D."/>
        </authorList>
    </citation>
    <scope>NUCLEOTIDE SEQUENCE [LARGE SCALE GENOMIC DNA]</scope>
    <source>
        <strain evidence="7 8">H184</strain>
    </source>
</reference>
<dbReference type="InterPro" id="IPR050330">
    <property type="entry name" value="Bact_OuterMem_StrucFunc"/>
</dbReference>
<dbReference type="AlphaFoldDB" id="A0A3Q9IS83"/>
<accession>A0A3Q9IS83</accession>
<evidence type="ECO:0000256" key="4">
    <source>
        <dbReference type="PROSITE-ProRule" id="PRU00473"/>
    </source>
</evidence>
<dbReference type="PANTHER" id="PTHR30329:SF21">
    <property type="entry name" value="LIPOPROTEIN YIAD-RELATED"/>
    <property type="match status" value="1"/>
</dbReference>
<comment type="subcellular location">
    <subcellularLocation>
        <location evidence="1">Cell outer membrane</location>
    </subcellularLocation>
</comment>
<dbReference type="SUPFAM" id="SSF103088">
    <property type="entry name" value="OmpA-like"/>
    <property type="match status" value="1"/>
</dbReference>
<sequence length="414" mass="45875">MLKRLFIILMINGVCSFISYSQKIDNTSIKERKWYGGVQGGPLFGVSTFSSFGADKTHVGWDAGAFAGYRFTPALSLEVQTAFSKMSLTVQDCCLDRNYWYGADGVRYNAPVFGMEGVAYGDLKSKVFMQRYGVQLNINLLGFFSRTKYGRWSVDLSPALSTVGTKADIQNNKSGQTLNKENTKWHVGLGGNLQVGYRVADRVQLGVYSGLTYLTGSRLDGMPKYLHKNNYTWGSGIRLGFVFGKKGKKPASANPVPVVGQESVVKKEEPVTKEEAVIKEQPSRIEAKDSIAEARKDVAEIVETSRHELVFPVIRFSFNSVWIESSERGKVAQIARLLKEHPEVNIRIKGYADGKGSDAVNHRVSEARAKVIKDWLVKKFNIDASRISAIGAGVDKNKSAEEARRAETDTKVNE</sequence>
<feature type="region of interest" description="Disordered" evidence="5">
    <location>
        <begin position="394"/>
        <end position="414"/>
    </location>
</feature>
<evidence type="ECO:0000256" key="3">
    <source>
        <dbReference type="ARBA" id="ARBA00023237"/>
    </source>
</evidence>
<gene>
    <name evidence="7" type="ORF">D8S85_19990</name>
</gene>
<name>A0A3Q9IS83_9BACT</name>
<dbReference type="OrthoDB" id="1108826at2"/>
<evidence type="ECO:0000256" key="5">
    <source>
        <dbReference type="SAM" id="MobiDB-lite"/>
    </source>
</evidence>
<dbReference type="PROSITE" id="PS51123">
    <property type="entry name" value="OMPA_2"/>
    <property type="match status" value="1"/>
</dbReference>
<keyword evidence="3" id="KW-0998">Cell outer membrane</keyword>
<proteinExistence type="predicted"/>
<feature type="domain" description="OmpA-like" evidence="6">
    <location>
        <begin position="303"/>
        <end position="414"/>
    </location>
</feature>
<dbReference type="Proteomes" id="UP000270673">
    <property type="component" value="Chromosome"/>
</dbReference>
<dbReference type="KEGG" id="buy:D8S85_19990"/>
<dbReference type="EMBL" id="CP032819">
    <property type="protein sequence ID" value="AZS31605.1"/>
    <property type="molecule type" value="Genomic_DNA"/>
</dbReference>
<dbReference type="InterPro" id="IPR006665">
    <property type="entry name" value="OmpA-like"/>
</dbReference>